<reference evidence="1" key="1">
    <citation type="submission" date="2022-08" db="EMBL/GenBank/DDBJ databases">
        <title>Genome Sequence of Fusarium decemcellulare.</title>
        <authorList>
            <person name="Buettner E."/>
        </authorList>
    </citation>
    <scope>NUCLEOTIDE SEQUENCE</scope>
    <source>
        <strain evidence="1">Babe19</strain>
    </source>
</reference>
<evidence type="ECO:0000313" key="1">
    <source>
        <dbReference type="EMBL" id="KAJ3532374.1"/>
    </source>
</evidence>
<proteinExistence type="predicted"/>
<evidence type="ECO:0000313" key="2">
    <source>
        <dbReference type="Proteomes" id="UP001148629"/>
    </source>
</evidence>
<protein>
    <submittedName>
        <fullName evidence="1">Uncharacterized protein</fullName>
    </submittedName>
</protein>
<dbReference type="EMBL" id="JANRMS010000967">
    <property type="protein sequence ID" value="KAJ3532374.1"/>
    <property type="molecule type" value="Genomic_DNA"/>
</dbReference>
<organism evidence="1 2">
    <name type="scientific">Fusarium decemcellulare</name>
    <dbReference type="NCBI Taxonomy" id="57161"/>
    <lineage>
        <taxon>Eukaryota</taxon>
        <taxon>Fungi</taxon>
        <taxon>Dikarya</taxon>
        <taxon>Ascomycota</taxon>
        <taxon>Pezizomycotina</taxon>
        <taxon>Sordariomycetes</taxon>
        <taxon>Hypocreomycetidae</taxon>
        <taxon>Hypocreales</taxon>
        <taxon>Nectriaceae</taxon>
        <taxon>Fusarium</taxon>
        <taxon>Fusarium decemcellulare species complex</taxon>
    </lineage>
</organism>
<sequence length="1316" mass="146483">MSASSNGGPVVSREKYRQIEDWRQHALAQRNQYQSRVQDQVDRQFYEYSPPFYASVIGYKRDWNLLVTTSRISGFAATLGRDLEDEETKVIAEYTLSNIHTNAALKWFTLGIAAYMTYRASFRIKKIRGPYPRFIWHTMRFTAYAAVTMLLVEPVFRAVSFIRTESAMAQDSRLQQFTKDASKRVEQVMANPNAAMTPFKGNETEKDAVSPPQSQASDQDWDVLDDEDDASPVSSSSRSKPVSSTAGSAWDRIRQQSRGGQQSGFESRGWESQSRSESQPQSQSQSQSSWGNSSDSSSDSFSFSRTDEEKVLAKEQAQQEFDQLVERERKGTEQERSNLKWFNCISLLFNRRLQDALACRVSGKRLFFRNRLSRLGKLVCTGDSSPETDSDPSGSMDQSVCGSENVRAGLTGAMEPAPATIIDGGNSNPSIAGYTSIELDFSRWNDPVSNSWELKEQKREERRDAFIYVLQWLHQVPSSRPAQGTIINSQSLHARKRLNNEVVDRVDDVFSRSSRAATSKGKPSSVQTTTASAITALRAQSPSASIVVSSIEELLRDSRPAFLPFESASTSAGRKSRYNDTGNHDEGRPPETGDQAGWQASSSALPGPQTRGVEERPATHSGRNQVHWSLGNIPAAEAVSSSKEAPKRRNSRLTDDEATSRRSRQKRHRTGPNSRSWGRASPAASGSINSPRVPTSHLLGALSDTPGRSRRRPQREFSSSHDVPGPSPLQHGGIVQSSESQSFTEEAFAAAFETCFFWLYTPDQYSSLERHACRGRKEEISHIITHAADHHGLRYNPVDKAKGACGKCSSVHEWKDADFLDREHSGIVLCLRCWQSFTKERMKDHMAGPLCEYKAEQPKARKMWILYTTFCSTIHPPSSAPTLEAPRHVHGSPAAPIQPARSRQQAGGQSTPQQSSGMASRRGRLRSLQPTRAPKKKPASRARIPSPSSHSRLRSQEAMQPPHTPTQRQPQPLNPSFSPCHRRCQSLSNQPPGQSLATCPALSLFLQDSLSSPPEMFHAMRQEISQSTQPCHQTTTFSVPSRQPNLYDQSSQHGTLQQRSQQQASPEQSKLLQPIQHQRTQRPLQQPPQPSLLQSSLHRFPQQITDQSQQPDLLLQPPKQHQSSTLPLHTGLRSPLTQPSFLTSPQVSFFDNQDERFLQEHLSTIQQESIVKSQSAPGTDDLAAAMPFSGTLPSQASPSQGSLTFGEQSASLYHSPGPNDSLWPDLDADNTCWLDFNFMGSHPDLLASVGPVEAPPRQHINRPQDLSPESQIPFGLQAAVENDSGYYSNQHEKPYESEFDNIFDFERACSKPEGCL</sequence>
<keyword evidence="2" id="KW-1185">Reference proteome</keyword>
<dbReference type="Proteomes" id="UP001148629">
    <property type="component" value="Unassembled WGS sequence"/>
</dbReference>
<comment type="caution">
    <text evidence="1">The sequence shown here is derived from an EMBL/GenBank/DDBJ whole genome shotgun (WGS) entry which is preliminary data.</text>
</comment>
<name>A0ACC1S577_9HYPO</name>
<accession>A0ACC1S577</accession>
<gene>
    <name evidence="1" type="ORF">NM208_g8467</name>
</gene>